<dbReference type="Pfam" id="PF02145">
    <property type="entry name" value="Rap_GAP"/>
    <property type="match status" value="1"/>
</dbReference>
<feature type="region of interest" description="Disordered" evidence="2">
    <location>
        <begin position="769"/>
        <end position="793"/>
    </location>
</feature>
<evidence type="ECO:0000256" key="2">
    <source>
        <dbReference type="SAM" id="MobiDB-lite"/>
    </source>
</evidence>
<evidence type="ECO:0000313" key="5">
    <source>
        <dbReference type="Proteomes" id="UP000800235"/>
    </source>
</evidence>
<accession>A0A9P4TTQ9</accession>
<dbReference type="GO" id="GO:0051056">
    <property type="term" value="P:regulation of small GTPase mediated signal transduction"/>
    <property type="evidence" value="ECO:0007669"/>
    <property type="project" value="InterPro"/>
</dbReference>
<dbReference type="InterPro" id="IPR018515">
    <property type="entry name" value="Tuberin-type_domain"/>
</dbReference>
<dbReference type="OrthoDB" id="19311at2759"/>
<evidence type="ECO:0000313" key="4">
    <source>
        <dbReference type="EMBL" id="KAF2423206.1"/>
    </source>
</evidence>
<organism evidence="4 5">
    <name type="scientific">Tothia fuscella</name>
    <dbReference type="NCBI Taxonomy" id="1048955"/>
    <lineage>
        <taxon>Eukaryota</taxon>
        <taxon>Fungi</taxon>
        <taxon>Dikarya</taxon>
        <taxon>Ascomycota</taxon>
        <taxon>Pezizomycotina</taxon>
        <taxon>Dothideomycetes</taxon>
        <taxon>Pleosporomycetidae</taxon>
        <taxon>Venturiales</taxon>
        <taxon>Cylindrosympodiaceae</taxon>
        <taxon>Tothia</taxon>
    </lineage>
</organism>
<reference evidence="4" key="1">
    <citation type="journal article" date="2020" name="Stud. Mycol.">
        <title>101 Dothideomycetes genomes: a test case for predicting lifestyles and emergence of pathogens.</title>
        <authorList>
            <person name="Haridas S."/>
            <person name="Albert R."/>
            <person name="Binder M."/>
            <person name="Bloem J."/>
            <person name="Labutti K."/>
            <person name="Salamov A."/>
            <person name="Andreopoulos B."/>
            <person name="Baker S."/>
            <person name="Barry K."/>
            <person name="Bills G."/>
            <person name="Bluhm B."/>
            <person name="Cannon C."/>
            <person name="Castanera R."/>
            <person name="Culley D."/>
            <person name="Daum C."/>
            <person name="Ezra D."/>
            <person name="Gonzalez J."/>
            <person name="Henrissat B."/>
            <person name="Kuo A."/>
            <person name="Liang C."/>
            <person name="Lipzen A."/>
            <person name="Lutzoni F."/>
            <person name="Magnuson J."/>
            <person name="Mondo S."/>
            <person name="Nolan M."/>
            <person name="Ohm R."/>
            <person name="Pangilinan J."/>
            <person name="Park H.-J."/>
            <person name="Ramirez L."/>
            <person name="Alfaro M."/>
            <person name="Sun H."/>
            <person name="Tritt A."/>
            <person name="Yoshinaga Y."/>
            <person name="Zwiers L.-H."/>
            <person name="Turgeon B."/>
            <person name="Goodwin S."/>
            <person name="Spatafora J."/>
            <person name="Crous P."/>
            <person name="Grigoriev I."/>
        </authorList>
    </citation>
    <scope>NUCLEOTIDE SEQUENCE</scope>
    <source>
        <strain evidence="4">CBS 130266</strain>
    </source>
</reference>
<feature type="region of interest" description="Disordered" evidence="2">
    <location>
        <begin position="66"/>
        <end position="85"/>
    </location>
</feature>
<gene>
    <name evidence="4" type="ORF">EJ08DRAFT_724972</name>
</gene>
<evidence type="ECO:0000259" key="3">
    <source>
        <dbReference type="PROSITE" id="PS50085"/>
    </source>
</evidence>
<dbReference type="FunFam" id="3.40.50.11210:FF:000007">
    <property type="entry name" value="Tuberous sclerosis 2"/>
    <property type="match status" value="1"/>
</dbReference>
<comment type="caution">
    <text evidence="4">The sequence shown here is derived from an EMBL/GenBank/DDBJ whole genome shotgun (WGS) entry which is preliminary data.</text>
</comment>
<feature type="compositionally biased region" description="Low complexity" evidence="2">
    <location>
        <begin position="1511"/>
        <end position="1525"/>
    </location>
</feature>
<dbReference type="InterPro" id="IPR000331">
    <property type="entry name" value="Rap/Ran_GAP_dom"/>
</dbReference>
<protein>
    <recommendedName>
        <fullName evidence="3">Rap-GAP domain-containing protein</fullName>
    </recommendedName>
</protein>
<dbReference type="InterPro" id="IPR016024">
    <property type="entry name" value="ARM-type_fold"/>
</dbReference>
<evidence type="ECO:0000256" key="1">
    <source>
        <dbReference type="ARBA" id="ARBA00022468"/>
    </source>
</evidence>
<dbReference type="SUPFAM" id="SSF111347">
    <property type="entry name" value="Rap/Ran-GAP"/>
    <property type="match status" value="1"/>
</dbReference>
<dbReference type="PANTHER" id="PTHR10063:SF0">
    <property type="entry name" value="TUBERIN"/>
    <property type="match status" value="1"/>
</dbReference>
<dbReference type="PANTHER" id="PTHR10063">
    <property type="entry name" value="TUBERIN"/>
    <property type="match status" value="1"/>
</dbReference>
<keyword evidence="5" id="KW-1185">Reference proteome</keyword>
<proteinExistence type="predicted"/>
<dbReference type="GO" id="GO:0005096">
    <property type="term" value="F:GTPase activator activity"/>
    <property type="evidence" value="ECO:0007669"/>
    <property type="project" value="UniProtKB-KW"/>
</dbReference>
<dbReference type="EMBL" id="MU007084">
    <property type="protein sequence ID" value="KAF2423206.1"/>
    <property type="molecule type" value="Genomic_DNA"/>
</dbReference>
<dbReference type="Pfam" id="PF03542">
    <property type="entry name" value="Tuberin"/>
    <property type="match status" value="1"/>
</dbReference>
<dbReference type="Gene3D" id="3.40.50.11210">
    <property type="entry name" value="Rap/Ran-GAP"/>
    <property type="match status" value="1"/>
</dbReference>
<dbReference type="Pfam" id="PF11864">
    <property type="entry name" value="DUF3384"/>
    <property type="match status" value="1"/>
</dbReference>
<dbReference type="InterPro" id="IPR024584">
    <property type="entry name" value="Tuberin_N"/>
</dbReference>
<dbReference type="SUPFAM" id="SSF48371">
    <property type="entry name" value="ARM repeat"/>
    <property type="match status" value="2"/>
</dbReference>
<dbReference type="GO" id="GO:0005634">
    <property type="term" value="C:nucleus"/>
    <property type="evidence" value="ECO:0007669"/>
    <property type="project" value="InterPro"/>
</dbReference>
<feature type="domain" description="Rap-GAP" evidence="3">
    <location>
        <begin position="1273"/>
        <end position="1501"/>
    </location>
</feature>
<dbReference type="GO" id="GO:0032007">
    <property type="term" value="P:negative regulation of TOR signaling"/>
    <property type="evidence" value="ECO:0007669"/>
    <property type="project" value="TreeGrafter"/>
</dbReference>
<sequence>MSPSPGNVPRTPDRKSSSSTLLDAFRILTSGRPKSTSQAAVHPPALTPVQSVFSKGDVTKVDEVARKLSGNGSSSTGDTAGTDDSAAALPSLTNVVGIGAPELTTLIPQLDKSLPVAQRIAVAQKISAILDDFRVSNSLAIWATGQDLLLHDSSNVSRVAHTLLVSCVKCSDLSAFERACFFESIQPLDDDRHIDLRIQALVEVTSNGRNVESLELVLAPYLIRLLQTNFEVVTSHRKREKNPKSDTTIAEEQSFANLFQFIVDVIKFNAKAFQESDFNLLLDEVIAICKRTTHEADIVSATNVINALMTYTRVSIESIRPCVELLSDIFRQLGTLRKPTWAALSNILRSHLGPSAVQYLLEILQSAHTKDAKPNNTVRGAMVSLAQLFKKNGKEGLPEVPLMQLLPATRSALMGGDRKLAVDVITMFAGMLESEVLLEKLKEQLEWGDFVDAILTCSKVLKLSAAGQNETSNAKIADPPTIKSPKDLDLPSASTAFKEVISRLTAAFPELDLIHKESVVYLFLQLGLKLSDDAAQLLIAHCAEDRLVYPSNSHWPDNCRELVRTYLHDQSRSSHLRVLVANILREVYTTVEVLSEQSASEFALLALQKMSDEQDAVVLEALSSFAVTLVSGASDALFDSILGIFRTTVFQKRNSVLPSQNMSPTLSALSVGFAPQSQPSLCRVASKHVVRMFIGNANRSADKAEKLFSFILDVAGSSDCAIDARICAVKLIFRLRATSDYAIYIRPLSESESIAAVLCRTAETAQWIQTDESSSRDGRNVSSGSMQSKQKPFNVKKPVPPLWFYPGPKGLPEEPPHEPSPCLFSYIDPSIESTEEKRTALKMTYWLEKVIDLLQQPETDWEIYSYVVVHLGAQISNQNLFKGAIPQIKFLRNVLCTQIRNSTIREPPSYTSLKKGDVAVCILHILTILVSYHEHFAKSEEDDVVRAFIAGIGHWDRTSKWSIHALTVCCHEMPLSVSKLLDNVIQKMSTIITQSQIAIHILEFLVMLARLPQLYKNFREDEFKMVFGVSFRYLQYVHDKTEKESSASLQPRTGRAAMRHSDSFRELKMLSDSDARPSMRSPQDDLPQYVYALAFHVITFWFMNLKLQDRPIYMGWIAKNLTWQDRSGKDVNSDQGLVTMDMMDRVAYSDRDETAADPHFAKETDGEISQRTWIVGYSLLTIETAGRTGLSQLTRRRPSGTKYFSYRPTLTSPPRHQVPLTTGLAADAFYTSSYIGVLPEDVLQEYYSSFTLADPKSERPIALPEEEAVKRAISAFDRNSTVDGHKVGVIYMAPGQVHETDILANIRGSADYTSFIDELGFLTRLKSAQFNTQGLDRGNDTDGKYTYCWRDRATEIVFHITTMMPTELENDPRSTKKKSHIGNDFVNIVWNDSGEAFKFDTFPSAFNYVYIIITPEVTHSFADMRKDRHQQTFYKVQVLSAPGFPEISPAAETKVVSAKALPAFVRLVALNASVFSLVWANREGGEHFSPWRNRLREINRLREKYGGKKGSVGSSPVPGEVRPSSTLSASRERGVSSLVNRASLATFNSDNMSRSSLTPSSAGTDHGD</sequence>
<feature type="region of interest" description="Disordered" evidence="2">
    <location>
        <begin position="1"/>
        <end position="21"/>
    </location>
</feature>
<feature type="compositionally biased region" description="Low complexity" evidence="2">
    <location>
        <begin position="72"/>
        <end position="85"/>
    </location>
</feature>
<feature type="compositionally biased region" description="Polar residues" evidence="2">
    <location>
        <begin position="780"/>
        <end position="791"/>
    </location>
</feature>
<keyword evidence="1" id="KW-0343">GTPase activation</keyword>
<dbReference type="Proteomes" id="UP000800235">
    <property type="component" value="Unassembled WGS sequence"/>
</dbReference>
<feature type="region of interest" description="Disordered" evidence="2">
    <location>
        <begin position="1506"/>
        <end position="1535"/>
    </location>
</feature>
<dbReference type="GO" id="GO:0033596">
    <property type="term" value="C:TSC1-TSC2 complex"/>
    <property type="evidence" value="ECO:0007669"/>
    <property type="project" value="TreeGrafter"/>
</dbReference>
<dbReference type="PROSITE" id="PS50085">
    <property type="entry name" value="RAPGAP"/>
    <property type="match status" value="1"/>
</dbReference>
<name>A0A9P4TTQ9_9PEZI</name>
<dbReference type="InterPro" id="IPR027107">
    <property type="entry name" value="Tuberin/Ral-act_asu"/>
</dbReference>
<dbReference type="InterPro" id="IPR035974">
    <property type="entry name" value="Rap/Ran-GAP_sf"/>
</dbReference>